<dbReference type="Pfam" id="PF07963">
    <property type="entry name" value="N_methyl"/>
    <property type="match status" value="1"/>
</dbReference>
<dbReference type="Proteomes" id="UP000621436">
    <property type="component" value="Unassembled WGS sequence"/>
</dbReference>
<evidence type="ECO:0000313" key="2">
    <source>
        <dbReference type="EMBL" id="MBF8436718.1"/>
    </source>
</evidence>
<keyword evidence="1" id="KW-0812">Transmembrane</keyword>
<evidence type="ECO:0000256" key="1">
    <source>
        <dbReference type="SAM" id="Phobius"/>
    </source>
</evidence>
<comment type="caution">
    <text evidence="2">The sequence shown here is derived from an EMBL/GenBank/DDBJ whole genome shotgun (WGS) entry which is preliminary data.</text>
</comment>
<dbReference type="EMBL" id="JADPIE010000003">
    <property type="protein sequence ID" value="MBF8436718.1"/>
    <property type="molecule type" value="Genomic_DNA"/>
</dbReference>
<dbReference type="PROSITE" id="PS00409">
    <property type="entry name" value="PROKAR_NTER_METHYL"/>
    <property type="match status" value="1"/>
</dbReference>
<dbReference type="SUPFAM" id="SSF54523">
    <property type="entry name" value="Pili subunits"/>
    <property type="match status" value="1"/>
</dbReference>
<protein>
    <submittedName>
        <fullName evidence="2">Prepilin-type N-terminal cleavage/methylation domain-containing protein</fullName>
    </submittedName>
</protein>
<organism evidence="2 3">
    <name type="scientific">Halonatronomonas betaini</name>
    <dbReference type="NCBI Taxonomy" id="2778430"/>
    <lineage>
        <taxon>Bacteria</taxon>
        <taxon>Bacillati</taxon>
        <taxon>Bacillota</taxon>
        <taxon>Clostridia</taxon>
        <taxon>Halanaerobiales</taxon>
        <taxon>Halarsenatibacteraceae</taxon>
        <taxon>Halonatronomonas</taxon>
    </lineage>
</organism>
<name>A0A931AXP0_9FIRM</name>
<keyword evidence="1" id="KW-0472">Membrane</keyword>
<gene>
    <name evidence="2" type="ORF">I0Q91_06500</name>
</gene>
<evidence type="ECO:0000313" key="3">
    <source>
        <dbReference type="Proteomes" id="UP000621436"/>
    </source>
</evidence>
<dbReference type="InterPro" id="IPR045584">
    <property type="entry name" value="Pilin-like"/>
</dbReference>
<reference evidence="2" key="1">
    <citation type="submission" date="2020-11" db="EMBL/GenBank/DDBJ databases">
        <title>Halonatronomonas betainensis gen. nov., sp. nov. a novel haloalkaliphilic representative of the family Halanaerobiacae capable of betaine degradation.</title>
        <authorList>
            <person name="Boltyanskaya Y."/>
            <person name="Kevbrin V."/>
            <person name="Detkova E."/>
            <person name="Grouzdev D.S."/>
            <person name="Koziaeva V."/>
            <person name="Zhilina T."/>
        </authorList>
    </citation>
    <scope>NUCLEOTIDE SEQUENCE</scope>
    <source>
        <strain evidence="2">Z-7014</strain>
    </source>
</reference>
<accession>A0A931AXP0</accession>
<dbReference type="Gene3D" id="3.30.700.10">
    <property type="entry name" value="Glycoprotein, Type 4 Pilin"/>
    <property type="match status" value="1"/>
</dbReference>
<dbReference type="NCBIfam" id="TIGR02532">
    <property type="entry name" value="IV_pilin_GFxxxE"/>
    <property type="match status" value="1"/>
</dbReference>
<proteinExistence type="predicted"/>
<keyword evidence="1" id="KW-1133">Transmembrane helix</keyword>
<keyword evidence="3" id="KW-1185">Reference proteome</keyword>
<dbReference type="AlphaFoldDB" id="A0A931AXP0"/>
<sequence>MPLLKKKLLLNNKGFTLVELLVVVLIVGTIAAIAIPNVIGLADPVPMEVIRVNMRTVMTEIESHNYLEDEYPDFDNTDNFISEFKKESDALAEIVNYLGDSSDIYVYENVDGDYLFSVKAEDKYLVISNVYGFRYDLDENLSLE</sequence>
<dbReference type="InterPro" id="IPR012902">
    <property type="entry name" value="N_methyl_site"/>
</dbReference>
<feature type="transmembrane region" description="Helical" evidence="1">
    <location>
        <begin position="20"/>
        <end position="42"/>
    </location>
</feature>